<feature type="domain" description="Iron-binding zinc finger CDGSH type" evidence="5">
    <location>
        <begin position="12"/>
        <end position="56"/>
    </location>
</feature>
<keyword evidence="1" id="KW-0001">2Fe-2S</keyword>
<evidence type="ECO:0000256" key="3">
    <source>
        <dbReference type="ARBA" id="ARBA00023004"/>
    </source>
</evidence>
<evidence type="ECO:0000256" key="4">
    <source>
        <dbReference type="ARBA" id="ARBA00023014"/>
    </source>
</evidence>
<reference evidence="7" key="1">
    <citation type="journal article" date="2019" name="Int. J. Syst. Evol. Microbiol.">
        <title>The Global Catalogue of Microorganisms (GCM) 10K type strain sequencing project: providing services to taxonomists for standard genome sequencing and annotation.</title>
        <authorList>
            <consortium name="The Broad Institute Genomics Platform"/>
            <consortium name="The Broad Institute Genome Sequencing Center for Infectious Disease"/>
            <person name="Wu L."/>
            <person name="Ma J."/>
        </authorList>
    </citation>
    <scope>NUCLEOTIDE SEQUENCE [LARGE SCALE GENOMIC DNA]</scope>
    <source>
        <strain evidence="7">CGMCC 4.1469</strain>
    </source>
</reference>
<gene>
    <name evidence="6" type="ORF">ACFP0N_20090</name>
</gene>
<sequence>MVVVPGGPLLVEGPVEVVLPDGTVRTSERPVVALCTCRRSRRYPFCDTSHRRRGRPRRD</sequence>
<evidence type="ECO:0000259" key="5">
    <source>
        <dbReference type="SMART" id="SM00704"/>
    </source>
</evidence>
<keyword evidence="2" id="KW-0479">Metal-binding</keyword>
<evidence type="ECO:0000313" key="7">
    <source>
        <dbReference type="Proteomes" id="UP001596067"/>
    </source>
</evidence>
<dbReference type="RefSeq" id="WP_380235417.1">
    <property type="nucleotide sequence ID" value="NZ_BAAAVH010000077.1"/>
</dbReference>
<keyword evidence="4" id="KW-0411">Iron-sulfur</keyword>
<dbReference type="SMART" id="SM00704">
    <property type="entry name" value="ZnF_CDGSH"/>
    <property type="match status" value="1"/>
</dbReference>
<dbReference type="Pfam" id="PF09360">
    <property type="entry name" value="zf-CDGSH"/>
    <property type="match status" value="1"/>
</dbReference>
<accession>A0ABW1EZ34</accession>
<proteinExistence type="predicted"/>
<protein>
    <submittedName>
        <fullName evidence="6">CDGSH iron-sulfur domain-containing protein</fullName>
    </submittedName>
</protein>
<dbReference type="Gene3D" id="3.40.5.90">
    <property type="entry name" value="CDGSH iron-sulfur domain, mitoNEET-type"/>
    <property type="match status" value="1"/>
</dbReference>
<comment type="caution">
    <text evidence="6">The sequence shown here is derived from an EMBL/GenBank/DDBJ whole genome shotgun (WGS) entry which is preliminary data.</text>
</comment>
<dbReference type="InterPro" id="IPR018967">
    <property type="entry name" value="FeS-contain_CDGSH-typ"/>
</dbReference>
<dbReference type="Proteomes" id="UP001596067">
    <property type="component" value="Unassembled WGS sequence"/>
</dbReference>
<dbReference type="EMBL" id="JBHSOD010000024">
    <property type="protein sequence ID" value="MFC5887272.1"/>
    <property type="molecule type" value="Genomic_DNA"/>
</dbReference>
<evidence type="ECO:0000313" key="6">
    <source>
        <dbReference type="EMBL" id="MFC5887272.1"/>
    </source>
</evidence>
<keyword evidence="3" id="KW-0408">Iron</keyword>
<keyword evidence="7" id="KW-1185">Reference proteome</keyword>
<evidence type="ECO:0000256" key="2">
    <source>
        <dbReference type="ARBA" id="ARBA00022723"/>
    </source>
</evidence>
<dbReference type="InterPro" id="IPR042216">
    <property type="entry name" value="MitoNEET_CISD"/>
</dbReference>
<evidence type="ECO:0000256" key="1">
    <source>
        <dbReference type="ARBA" id="ARBA00022714"/>
    </source>
</evidence>
<name>A0ABW1EZ34_9ACTN</name>
<organism evidence="6 7">
    <name type="scientific">Kitasatospora aburaviensis</name>
    <dbReference type="NCBI Taxonomy" id="67265"/>
    <lineage>
        <taxon>Bacteria</taxon>
        <taxon>Bacillati</taxon>
        <taxon>Actinomycetota</taxon>
        <taxon>Actinomycetes</taxon>
        <taxon>Kitasatosporales</taxon>
        <taxon>Streptomycetaceae</taxon>
        <taxon>Kitasatospora</taxon>
    </lineage>
</organism>